<evidence type="ECO:0000256" key="1">
    <source>
        <dbReference type="SAM" id="MobiDB-lite"/>
    </source>
</evidence>
<evidence type="ECO:0000256" key="2">
    <source>
        <dbReference type="SAM" id="SignalP"/>
    </source>
</evidence>
<keyword evidence="2" id="KW-0732">Signal</keyword>
<feature type="region of interest" description="Disordered" evidence="1">
    <location>
        <begin position="190"/>
        <end position="219"/>
    </location>
</feature>
<evidence type="ECO:0000313" key="3">
    <source>
        <dbReference type="EMBL" id="CCA22988.1"/>
    </source>
</evidence>
<protein>
    <submittedName>
        <fullName evidence="3">Uncharacterized protein AlNc14C175G8105</fullName>
    </submittedName>
</protein>
<feature type="signal peptide" evidence="2">
    <location>
        <begin position="1"/>
        <end position="19"/>
    </location>
</feature>
<gene>
    <name evidence="3" type="primary">AlNc14C175G8105</name>
    <name evidence="3" type="ORF">ALNC14_091310</name>
</gene>
<feature type="compositionally biased region" description="Basic and acidic residues" evidence="1">
    <location>
        <begin position="205"/>
        <end position="216"/>
    </location>
</feature>
<accession>F0WNU5</accession>
<sequence length="239" mass="25539">MKSLLSFASLCALLSTALAQKTQQTTSTSTTPATSAPISSPRASCPLQFGSVECSSTNKCGELNGFQLVCQNLGQQDGEDKNQCVCAEADKAKCQNSTAISGTVPQFGDCATSHCVKSYGFVSNGDDLKTCAEELYCIKTVSSPGTPSSICHTCQSCLMQNDKKGEHLVSVMRFDCKKICPESVLKQLKTDQKDETSEESDSDSDSEKGSHKEKAETSAGYRRQPIGIAMLLLVGALWM</sequence>
<name>F0WNU5_9STRA</name>
<dbReference type="HOGENOM" id="CLU_1162900_0_0_1"/>
<reference evidence="3" key="1">
    <citation type="journal article" date="2011" name="PLoS Biol.">
        <title>Gene gain and loss during evolution of obligate parasitism in the white rust pathogen of Arabidopsis thaliana.</title>
        <authorList>
            <person name="Kemen E."/>
            <person name="Gardiner A."/>
            <person name="Schultz-Larsen T."/>
            <person name="Kemen A.C."/>
            <person name="Balmuth A.L."/>
            <person name="Robert-Seilaniantz A."/>
            <person name="Bailey K."/>
            <person name="Holub E."/>
            <person name="Studholme D.J."/>
            <person name="Maclean D."/>
            <person name="Jones J.D."/>
        </authorList>
    </citation>
    <scope>NUCLEOTIDE SEQUENCE</scope>
</reference>
<proteinExistence type="predicted"/>
<feature type="chain" id="PRO_5003263533" evidence="2">
    <location>
        <begin position="20"/>
        <end position="239"/>
    </location>
</feature>
<dbReference type="AlphaFoldDB" id="F0WNU5"/>
<dbReference type="EMBL" id="FR824220">
    <property type="protein sequence ID" value="CCA22988.1"/>
    <property type="molecule type" value="Genomic_DNA"/>
</dbReference>
<reference evidence="3" key="2">
    <citation type="submission" date="2011-02" db="EMBL/GenBank/DDBJ databases">
        <authorList>
            <person name="MacLean D."/>
        </authorList>
    </citation>
    <scope>NUCLEOTIDE SEQUENCE</scope>
</reference>
<organism evidence="3">
    <name type="scientific">Albugo laibachii Nc14</name>
    <dbReference type="NCBI Taxonomy" id="890382"/>
    <lineage>
        <taxon>Eukaryota</taxon>
        <taxon>Sar</taxon>
        <taxon>Stramenopiles</taxon>
        <taxon>Oomycota</taxon>
        <taxon>Peronosporomycetes</taxon>
        <taxon>Albuginales</taxon>
        <taxon>Albuginaceae</taxon>
        <taxon>Albugo</taxon>
    </lineage>
</organism>